<reference evidence="1" key="1">
    <citation type="submission" date="2024-05" db="EMBL/GenBank/DDBJ databases">
        <title>30 novel species of actinomycetes from the DSMZ collection.</title>
        <authorList>
            <person name="Nouioui I."/>
        </authorList>
    </citation>
    <scope>NUCLEOTIDE SEQUENCE</scope>
    <source>
        <strain evidence="1">DSM 41529</strain>
    </source>
</reference>
<dbReference type="RefSeq" id="WP_311725376.1">
    <property type="nucleotide sequence ID" value="NZ_JAVRFD010000009.1"/>
</dbReference>
<dbReference type="EMBL" id="JAVRFD010000009">
    <property type="protein sequence ID" value="MDT0544911.1"/>
    <property type="molecule type" value="Genomic_DNA"/>
</dbReference>
<gene>
    <name evidence="1" type="ORF">RND15_19680</name>
</gene>
<comment type="caution">
    <text evidence="1">The sequence shown here is derived from an EMBL/GenBank/DDBJ whole genome shotgun (WGS) entry which is preliminary data.</text>
</comment>
<evidence type="ECO:0000313" key="2">
    <source>
        <dbReference type="Proteomes" id="UP001180754"/>
    </source>
</evidence>
<accession>A0ABU2XG49</accession>
<evidence type="ECO:0000313" key="1">
    <source>
        <dbReference type="EMBL" id="MDT0544911.1"/>
    </source>
</evidence>
<organism evidence="1 2">
    <name type="scientific">Streptomyces lonegramiae</name>
    <dbReference type="NCBI Taxonomy" id="3075524"/>
    <lineage>
        <taxon>Bacteria</taxon>
        <taxon>Bacillati</taxon>
        <taxon>Actinomycetota</taxon>
        <taxon>Actinomycetes</taxon>
        <taxon>Kitasatosporales</taxon>
        <taxon>Streptomycetaceae</taxon>
        <taxon>Streptomyces</taxon>
    </lineage>
</organism>
<protein>
    <submittedName>
        <fullName evidence="1">Uncharacterized protein</fullName>
    </submittedName>
</protein>
<name>A0ABU2XG49_9ACTN</name>
<dbReference type="Proteomes" id="UP001180754">
    <property type="component" value="Unassembled WGS sequence"/>
</dbReference>
<keyword evidence="2" id="KW-1185">Reference proteome</keyword>
<proteinExistence type="predicted"/>
<sequence length="46" mass="5075">MLTPAYETTLVVGGAQRESADLLSFPRYRWSAGSLYSGRPDVLEGR</sequence>